<gene>
    <name evidence="1" type="ORF">SAMN05444349_11038</name>
</gene>
<keyword evidence="2" id="KW-1185">Reference proteome</keyword>
<evidence type="ECO:0000313" key="2">
    <source>
        <dbReference type="Proteomes" id="UP000184436"/>
    </source>
</evidence>
<organism evidence="1 2">
    <name type="scientific">Bacteroides faecichinchillae</name>
    <dbReference type="NCBI Taxonomy" id="871325"/>
    <lineage>
        <taxon>Bacteria</taxon>
        <taxon>Pseudomonadati</taxon>
        <taxon>Bacteroidota</taxon>
        <taxon>Bacteroidia</taxon>
        <taxon>Bacteroidales</taxon>
        <taxon>Bacteroidaceae</taxon>
        <taxon>Bacteroides</taxon>
    </lineage>
</organism>
<dbReference type="EMBL" id="FQVD01000010">
    <property type="protein sequence ID" value="SHF02754.1"/>
    <property type="molecule type" value="Genomic_DNA"/>
</dbReference>
<protein>
    <submittedName>
        <fullName evidence="1">Uncharacterized protein</fullName>
    </submittedName>
</protein>
<evidence type="ECO:0000313" key="1">
    <source>
        <dbReference type="EMBL" id="SHF02754.1"/>
    </source>
</evidence>
<name>A0A1M4YAF8_9BACE</name>
<sequence>MVGLRYSLFFQRIDQKIEKGADKFRDIGGKVKEFIDYIKE</sequence>
<dbReference type="STRING" id="871325.SAMN05444349_11038"/>
<reference evidence="1 2" key="1">
    <citation type="submission" date="2016-11" db="EMBL/GenBank/DDBJ databases">
        <authorList>
            <person name="Jaros S."/>
            <person name="Januszkiewicz K."/>
            <person name="Wedrychowicz H."/>
        </authorList>
    </citation>
    <scope>NUCLEOTIDE SEQUENCE [LARGE SCALE GENOMIC DNA]</scope>
    <source>
        <strain evidence="1 2">DSM 26883</strain>
    </source>
</reference>
<accession>A0A1M4YAF8</accession>
<proteinExistence type="predicted"/>
<dbReference type="Proteomes" id="UP000184436">
    <property type="component" value="Unassembled WGS sequence"/>
</dbReference>
<dbReference type="AlphaFoldDB" id="A0A1M4YAF8"/>